<protein>
    <submittedName>
        <fullName evidence="1">Uncharacterized protein</fullName>
    </submittedName>
</protein>
<accession>A0A1F6NBF3</accession>
<dbReference type="AlphaFoldDB" id="A0A1F6NBF3"/>
<sequence length="92" mass="10671">MQKIIISIFIIGLFALAFTSPWLWIDNGEDIVESSFFRGNDTENFKKPKNTCDCDGSCLNVKWVPFGAKIDACADDYYFISFWGQRFYMDDE</sequence>
<gene>
    <name evidence="1" type="ORF">A3I29_00740</name>
</gene>
<proteinExistence type="predicted"/>
<evidence type="ECO:0000313" key="2">
    <source>
        <dbReference type="Proteomes" id="UP000178726"/>
    </source>
</evidence>
<comment type="caution">
    <text evidence="1">The sequence shown here is derived from an EMBL/GenBank/DDBJ whole genome shotgun (WGS) entry which is preliminary data.</text>
</comment>
<dbReference type="Proteomes" id="UP000178726">
    <property type="component" value="Unassembled WGS sequence"/>
</dbReference>
<name>A0A1F6NBF3_9BACT</name>
<evidence type="ECO:0000313" key="1">
    <source>
        <dbReference type="EMBL" id="OGH81128.1"/>
    </source>
</evidence>
<dbReference type="EMBL" id="MFQK01000010">
    <property type="protein sequence ID" value="OGH81128.1"/>
    <property type="molecule type" value="Genomic_DNA"/>
</dbReference>
<reference evidence="1 2" key="1">
    <citation type="journal article" date="2016" name="Nat. Commun.">
        <title>Thousands of microbial genomes shed light on interconnected biogeochemical processes in an aquifer system.</title>
        <authorList>
            <person name="Anantharaman K."/>
            <person name="Brown C.T."/>
            <person name="Hug L.A."/>
            <person name="Sharon I."/>
            <person name="Castelle C.J."/>
            <person name="Probst A.J."/>
            <person name="Thomas B.C."/>
            <person name="Singh A."/>
            <person name="Wilkins M.J."/>
            <person name="Karaoz U."/>
            <person name="Brodie E.L."/>
            <person name="Williams K.H."/>
            <person name="Hubbard S.S."/>
            <person name="Banfield J.F."/>
        </authorList>
    </citation>
    <scope>NUCLEOTIDE SEQUENCE [LARGE SCALE GENOMIC DNA]</scope>
</reference>
<organism evidence="1 2">
    <name type="scientific">Candidatus Magasanikbacteria bacterium RIFCSPLOWO2_02_FULL_44_11</name>
    <dbReference type="NCBI Taxonomy" id="1798689"/>
    <lineage>
        <taxon>Bacteria</taxon>
        <taxon>Candidatus Magasanikiibacteriota</taxon>
    </lineage>
</organism>